<dbReference type="Proteomes" id="UP000792457">
    <property type="component" value="Unassembled WGS sequence"/>
</dbReference>
<proteinExistence type="predicted"/>
<feature type="coiled-coil region" evidence="1">
    <location>
        <begin position="113"/>
        <end position="346"/>
    </location>
</feature>
<name>A0A8K0KEJ3_LADFU</name>
<gene>
    <name evidence="2" type="ORF">J437_LFUL012999</name>
</gene>
<sequence>MKKESSSDAEAQVEIPSIELTPVERRDGEVQVNTVGEFDTTSALAADGWRPPLARGKSLPAQTRAFLRDAATNTPTLPAPNAQALAAAKAKELELTKELIREREKTRKNAHMIKKLRAEIQALKKGMEDAARMAAEAKEEEMKKKIAEMQERNELGAFGDEFGPVSEDVTELRKQVADLESMLSKESSSRESLQNQIGKLMEDLQSMSIANCKLKEEKSNIEQELSSALVRLEAEENGWRREVERLGRAHQGEMERARAEARNELSARLSQLNQFLQQQAQEQSRLEKQRMNSEAQLIREFEETKRQLLGEIATLQAALQVKGEEERELRQKCDRLLRENDRREEQRRKRLVERAYSVNFPPAEPIL</sequence>
<accession>A0A8K0KEJ3</accession>
<protein>
    <submittedName>
        <fullName evidence="2">Uncharacterized protein</fullName>
    </submittedName>
</protein>
<organism evidence="2 3">
    <name type="scientific">Ladona fulva</name>
    <name type="common">Scarce chaser dragonfly</name>
    <name type="synonym">Libellula fulva</name>
    <dbReference type="NCBI Taxonomy" id="123851"/>
    <lineage>
        <taxon>Eukaryota</taxon>
        <taxon>Metazoa</taxon>
        <taxon>Ecdysozoa</taxon>
        <taxon>Arthropoda</taxon>
        <taxon>Hexapoda</taxon>
        <taxon>Insecta</taxon>
        <taxon>Pterygota</taxon>
        <taxon>Palaeoptera</taxon>
        <taxon>Odonata</taxon>
        <taxon>Epiprocta</taxon>
        <taxon>Anisoptera</taxon>
        <taxon>Libelluloidea</taxon>
        <taxon>Libellulidae</taxon>
        <taxon>Ladona</taxon>
    </lineage>
</organism>
<evidence type="ECO:0000256" key="1">
    <source>
        <dbReference type="SAM" id="Coils"/>
    </source>
</evidence>
<evidence type="ECO:0000313" key="3">
    <source>
        <dbReference type="Proteomes" id="UP000792457"/>
    </source>
</evidence>
<reference evidence="2" key="2">
    <citation type="submission" date="2017-10" db="EMBL/GenBank/DDBJ databases">
        <title>Ladona fulva Genome sequencing and assembly.</title>
        <authorList>
            <person name="Murali S."/>
            <person name="Richards S."/>
            <person name="Bandaranaike D."/>
            <person name="Bellair M."/>
            <person name="Blankenburg K."/>
            <person name="Chao H."/>
            <person name="Dinh H."/>
            <person name="Doddapaneni H."/>
            <person name="Dugan-Rocha S."/>
            <person name="Elkadiri S."/>
            <person name="Gnanaolivu R."/>
            <person name="Hernandez B."/>
            <person name="Skinner E."/>
            <person name="Javaid M."/>
            <person name="Lee S."/>
            <person name="Li M."/>
            <person name="Ming W."/>
            <person name="Munidasa M."/>
            <person name="Muniz J."/>
            <person name="Nguyen L."/>
            <person name="Hughes D."/>
            <person name="Osuji N."/>
            <person name="Pu L.-L."/>
            <person name="Puazo M."/>
            <person name="Qu C."/>
            <person name="Quiroz J."/>
            <person name="Raj R."/>
            <person name="Weissenberger G."/>
            <person name="Xin Y."/>
            <person name="Zou X."/>
            <person name="Han Y."/>
            <person name="Worley K."/>
            <person name="Muzny D."/>
            <person name="Gibbs R."/>
        </authorList>
    </citation>
    <scope>NUCLEOTIDE SEQUENCE</scope>
    <source>
        <strain evidence="2">Sampled in the wild</strain>
    </source>
</reference>
<dbReference type="AlphaFoldDB" id="A0A8K0KEJ3"/>
<evidence type="ECO:0000313" key="2">
    <source>
        <dbReference type="EMBL" id="KAG8232754.1"/>
    </source>
</evidence>
<dbReference type="EMBL" id="KZ308648">
    <property type="protein sequence ID" value="KAG8232754.1"/>
    <property type="molecule type" value="Genomic_DNA"/>
</dbReference>
<keyword evidence="1" id="KW-0175">Coiled coil</keyword>
<comment type="caution">
    <text evidence="2">The sequence shown here is derived from an EMBL/GenBank/DDBJ whole genome shotgun (WGS) entry which is preliminary data.</text>
</comment>
<reference evidence="2" key="1">
    <citation type="submission" date="2013-04" db="EMBL/GenBank/DDBJ databases">
        <authorList>
            <person name="Qu J."/>
            <person name="Murali S.C."/>
            <person name="Bandaranaike D."/>
            <person name="Bellair M."/>
            <person name="Blankenburg K."/>
            <person name="Chao H."/>
            <person name="Dinh H."/>
            <person name="Doddapaneni H."/>
            <person name="Downs B."/>
            <person name="Dugan-Rocha S."/>
            <person name="Elkadiri S."/>
            <person name="Gnanaolivu R.D."/>
            <person name="Hernandez B."/>
            <person name="Javaid M."/>
            <person name="Jayaseelan J.C."/>
            <person name="Lee S."/>
            <person name="Li M."/>
            <person name="Ming W."/>
            <person name="Munidasa M."/>
            <person name="Muniz J."/>
            <person name="Nguyen L."/>
            <person name="Ongeri F."/>
            <person name="Osuji N."/>
            <person name="Pu L.-L."/>
            <person name="Puazo M."/>
            <person name="Qu C."/>
            <person name="Quiroz J."/>
            <person name="Raj R."/>
            <person name="Weissenberger G."/>
            <person name="Xin Y."/>
            <person name="Zou X."/>
            <person name="Han Y."/>
            <person name="Richards S."/>
            <person name="Worley K."/>
            <person name="Muzny D."/>
            <person name="Gibbs R."/>
        </authorList>
    </citation>
    <scope>NUCLEOTIDE SEQUENCE</scope>
    <source>
        <strain evidence="2">Sampled in the wild</strain>
    </source>
</reference>
<keyword evidence="3" id="KW-1185">Reference proteome</keyword>